<comment type="caution">
    <text evidence="2">The sequence shown here is derived from an EMBL/GenBank/DDBJ whole genome shotgun (WGS) entry which is preliminary data.</text>
</comment>
<accession>A0ABD0XU18</accession>
<evidence type="ECO:0000256" key="1">
    <source>
        <dbReference type="SAM" id="Phobius"/>
    </source>
</evidence>
<keyword evidence="3" id="KW-1185">Reference proteome</keyword>
<evidence type="ECO:0008006" key="4">
    <source>
        <dbReference type="Google" id="ProtNLM"/>
    </source>
</evidence>
<feature type="transmembrane region" description="Helical" evidence="1">
    <location>
        <begin position="46"/>
        <end position="68"/>
    </location>
</feature>
<dbReference type="PANTHER" id="PTHR46953">
    <property type="entry name" value="G-PROTEIN COUPLED RECEPTOR MTH-LIKE 1-RELATED"/>
    <property type="match status" value="1"/>
</dbReference>
<reference evidence="2 3" key="1">
    <citation type="submission" date="2024-07" db="EMBL/GenBank/DDBJ databases">
        <title>Chromosome-level genome assembly of the water stick insect Ranatra chinensis (Heteroptera: Nepidae).</title>
        <authorList>
            <person name="Liu X."/>
        </authorList>
    </citation>
    <scope>NUCLEOTIDE SEQUENCE [LARGE SCALE GENOMIC DNA]</scope>
    <source>
        <strain evidence="2">Cailab_2021Rc</strain>
        <tissue evidence="2">Muscle</tissue>
    </source>
</reference>
<dbReference type="Gene3D" id="1.20.1070.10">
    <property type="entry name" value="Rhodopsin 7-helix transmembrane proteins"/>
    <property type="match status" value="2"/>
</dbReference>
<keyword evidence="1" id="KW-1133">Transmembrane helix</keyword>
<evidence type="ECO:0000313" key="2">
    <source>
        <dbReference type="EMBL" id="KAL1114796.1"/>
    </source>
</evidence>
<organism evidence="2 3">
    <name type="scientific">Ranatra chinensis</name>
    <dbReference type="NCBI Taxonomy" id="642074"/>
    <lineage>
        <taxon>Eukaryota</taxon>
        <taxon>Metazoa</taxon>
        <taxon>Ecdysozoa</taxon>
        <taxon>Arthropoda</taxon>
        <taxon>Hexapoda</taxon>
        <taxon>Insecta</taxon>
        <taxon>Pterygota</taxon>
        <taxon>Neoptera</taxon>
        <taxon>Paraneoptera</taxon>
        <taxon>Hemiptera</taxon>
        <taxon>Heteroptera</taxon>
        <taxon>Panheteroptera</taxon>
        <taxon>Nepomorpha</taxon>
        <taxon>Nepidae</taxon>
        <taxon>Ranatrinae</taxon>
        <taxon>Ranatra</taxon>
    </lineage>
</organism>
<proteinExistence type="predicted"/>
<gene>
    <name evidence="2" type="ORF">AAG570_007620</name>
</gene>
<feature type="transmembrane region" description="Helical" evidence="1">
    <location>
        <begin position="88"/>
        <end position="112"/>
    </location>
</feature>
<feature type="transmembrane region" description="Helical" evidence="1">
    <location>
        <begin position="12"/>
        <end position="34"/>
    </location>
</feature>
<evidence type="ECO:0000313" key="3">
    <source>
        <dbReference type="Proteomes" id="UP001558652"/>
    </source>
</evidence>
<dbReference type="EMBL" id="JBFDAA010000021">
    <property type="protein sequence ID" value="KAL1114796.1"/>
    <property type="molecule type" value="Genomic_DNA"/>
</dbReference>
<dbReference type="Proteomes" id="UP001558652">
    <property type="component" value="Unassembled WGS sequence"/>
</dbReference>
<keyword evidence="1" id="KW-0812">Transmembrane</keyword>
<dbReference type="AlphaFoldDB" id="A0ABD0XU18"/>
<keyword evidence="1" id="KW-0472">Membrane</keyword>
<sequence length="194" mass="22624">MPMEEGTSKDMMVIYSYCLLVSVVFLIITFITYCMLPSLRDLQGRCVMCFVASLIISYTSLSITQLEFLGYEVPANTCVFAGHVETWVFFYGPMTILLLCNITFFFMTTIRLWQDYRNTTPQPRIRVLRFKYITDILNTLQGVIIFLIMVATRKRVLRALAKNKMCGTYFNENWQTMPDEESEVTTQREQIQLS</sequence>
<name>A0ABD0XU18_9HEMI</name>
<dbReference type="PANTHER" id="PTHR46953:SF1">
    <property type="entry name" value="G-PROTEIN COUPLED RECEPTOR MTH-LIKE 1-RELATED"/>
    <property type="match status" value="1"/>
</dbReference>
<protein>
    <recommendedName>
        <fullName evidence="4">G-protein coupled receptors family 2 profile 2 domain-containing protein</fullName>
    </recommendedName>
</protein>
<dbReference type="InterPro" id="IPR052808">
    <property type="entry name" value="GPCR_Mth-like"/>
</dbReference>
<feature type="transmembrane region" description="Helical" evidence="1">
    <location>
        <begin position="132"/>
        <end position="151"/>
    </location>
</feature>